<dbReference type="CDD" id="cd00125">
    <property type="entry name" value="PLA2c"/>
    <property type="match status" value="1"/>
</dbReference>
<dbReference type="GO" id="GO:0005576">
    <property type="term" value="C:extracellular region"/>
    <property type="evidence" value="ECO:0007669"/>
    <property type="project" value="UniProtKB-SubCell"/>
</dbReference>
<feature type="disulfide bond" evidence="6">
    <location>
        <begin position="82"/>
        <end position="128"/>
    </location>
</feature>
<sequence length="163" mass="18512">MIERRIVCISFISSILFLFSPNFSLASPPPSVGALWNLEEVTECELHYNALVYNNYGCWCGIGGAHEPVDGIDKCCMFHDKCYDAAVDQKLCFDVAWEYVDDYSWKCDNGTALCAVTDDKCKAALCDCDKAVVECWKQFPKPTVKAKCNGVRRFLNRPQHFYH</sequence>
<comment type="cofactor">
    <cofactor evidence="5">
        <name>Ca(2+)</name>
        <dbReference type="ChEBI" id="CHEBI:29108"/>
    </cofactor>
    <text evidence="5">Binds 1 Ca(2+) ion per subunit.</text>
</comment>
<dbReference type="SUPFAM" id="SSF48619">
    <property type="entry name" value="Phospholipase A2, PLA2"/>
    <property type="match status" value="1"/>
</dbReference>
<evidence type="ECO:0000313" key="11">
    <source>
        <dbReference type="WBParaSite" id="MBELARI_LOCUS21593"/>
    </source>
</evidence>
<keyword evidence="8" id="KW-0732">Signal</keyword>
<feature type="disulfide bond" evidence="6">
    <location>
        <begin position="92"/>
        <end position="121"/>
    </location>
</feature>
<evidence type="ECO:0000259" key="9">
    <source>
        <dbReference type="SMART" id="SM00085"/>
    </source>
</evidence>
<evidence type="ECO:0000256" key="1">
    <source>
        <dbReference type="ARBA" id="ARBA00004613"/>
    </source>
</evidence>
<dbReference type="GO" id="GO:0006644">
    <property type="term" value="P:phospholipid metabolic process"/>
    <property type="evidence" value="ECO:0007669"/>
    <property type="project" value="InterPro"/>
</dbReference>
<keyword evidence="10" id="KW-1185">Reference proteome</keyword>
<dbReference type="PANTHER" id="PTHR11716">
    <property type="entry name" value="PHOSPHOLIPASE A2 FAMILY MEMBER"/>
    <property type="match status" value="1"/>
</dbReference>
<name>A0AAF3F4S2_9BILA</name>
<dbReference type="PRINTS" id="PR00389">
    <property type="entry name" value="PHPHLIPASEA2"/>
</dbReference>
<dbReference type="PANTHER" id="PTHR11716:SF107">
    <property type="entry name" value="PHOSPHOLIPASE A2"/>
    <property type="match status" value="1"/>
</dbReference>
<dbReference type="Proteomes" id="UP000887575">
    <property type="component" value="Unassembled WGS sequence"/>
</dbReference>
<evidence type="ECO:0000256" key="7">
    <source>
        <dbReference type="RuleBase" id="RU003654"/>
    </source>
</evidence>
<dbReference type="GO" id="GO:0004623">
    <property type="term" value="F:phospholipase A2 activity"/>
    <property type="evidence" value="ECO:0007669"/>
    <property type="project" value="UniProtKB-EC"/>
</dbReference>
<dbReference type="Gene3D" id="1.20.90.10">
    <property type="entry name" value="Phospholipase A2 domain"/>
    <property type="match status" value="1"/>
</dbReference>
<feature type="disulfide bond" evidence="6">
    <location>
        <begin position="60"/>
        <end position="76"/>
    </location>
</feature>
<evidence type="ECO:0000313" key="10">
    <source>
        <dbReference type="Proteomes" id="UP000887575"/>
    </source>
</evidence>
<evidence type="ECO:0000256" key="3">
    <source>
        <dbReference type="ARBA" id="ARBA00023157"/>
    </source>
</evidence>
<evidence type="ECO:0000256" key="8">
    <source>
        <dbReference type="RuleBase" id="RU361236"/>
    </source>
</evidence>
<dbReference type="Pfam" id="PF00068">
    <property type="entry name" value="Phospholip_A2_1"/>
    <property type="match status" value="1"/>
</dbReference>
<dbReference type="InterPro" id="IPR016090">
    <property type="entry name" value="PLA2-like_dom"/>
</dbReference>
<dbReference type="GO" id="GO:0005509">
    <property type="term" value="F:calcium ion binding"/>
    <property type="evidence" value="ECO:0007669"/>
    <property type="project" value="InterPro"/>
</dbReference>
<dbReference type="InterPro" id="IPR001211">
    <property type="entry name" value="PLA2"/>
</dbReference>
<feature type="binding site" evidence="5">
    <location>
        <position position="80"/>
    </location>
    <ligand>
        <name>Ca(2+)</name>
        <dbReference type="ChEBI" id="CHEBI:29108"/>
    </ligand>
</feature>
<dbReference type="InterPro" id="IPR033112">
    <property type="entry name" value="PLA2_Asp_AS"/>
</dbReference>
<dbReference type="InterPro" id="IPR033113">
    <property type="entry name" value="PLA2_histidine"/>
</dbReference>
<feature type="chain" id="PRO_5041778915" description="Phospholipase A2" evidence="8">
    <location>
        <begin position="27"/>
        <end position="163"/>
    </location>
</feature>
<keyword evidence="8" id="KW-0443">Lipid metabolism</keyword>
<evidence type="ECO:0000256" key="2">
    <source>
        <dbReference type="ARBA" id="ARBA00022525"/>
    </source>
</evidence>
<feature type="binding site" evidence="5">
    <location>
        <position position="63"/>
    </location>
    <ligand>
        <name>Ca(2+)</name>
        <dbReference type="ChEBI" id="CHEBI:29108"/>
    </ligand>
</feature>
<dbReference type="PROSITE" id="PS00119">
    <property type="entry name" value="PA2_ASP"/>
    <property type="match status" value="1"/>
</dbReference>
<feature type="disulfide bond" evidence="6">
    <location>
        <begin position="114"/>
        <end position="126"/>
    </location>
</feature>
<feature type="signal peptide" evidence="8">
    <location>
        <begin position="1"/>
        <end position="26"/>
    </location>
</feature>
<feature type="active site" evidence="4">
    <location>
        <position position="79"/>
    </location>
</feature>
<proteinExistence type="inferred from homology"/>
<dbReference type="AlphaFoldDB" id="A0AAF3F4S2"/>
<dbReference type="GO" id="GO:0050482">
    <property type="term" value="P:arachidonate secretion"/>
    <property type="evidence" value="ECO:0007669"/>
    <property type="project" value="InterPro"/>
</dbReference>
<keyword evidence="5" id="KW-0479">Metal-binding</keyword>
<comment type="similarity">
    <text evidence="7">Belongs to the phospholipase A2 family.</text>
</comment>
<dbReference type="WBParaSite" id="MBELARI_LOCUS21593">
    <property type="protein sequence ID" value="MBELARI_LOCUS21593"/>
    <property type="gene ID" value="MBELARI_LOCUS21593"/>
</dbReference>
<feature type="domain" description="Phospholipase A2-like central" evidence="9">
    <location>
        <begin position="34"/>
        <end position="157"/>
    </location>
</feature>
<reference evidence="11" key="1">
    <citation type="submission" date="2024-02" db="UniProtKB">
        <authorList>
            <consortium name="WormBaseParasite"/>
        </authorList>
    </citation>
    <scope>IDENTIFICATION</scope>
</reference>
<dbReference type="SMART" id="SM00085">
    <property type="entry name" value="PA2c"/>
    <property type="match status" value="1"/>
</dbReference>
<feature type="binding site" evidence="5">
    <location>
        <position position="61"/>
    </location>
    <ligand>
        <name>Ca(2+)</name>
        <dbReference type="ChEBI" id="CHEBI:29108"/>
    </ligand>
</feature>
<dbReference type="GO" id="GO:0016042">
    <property type="term" value="P:lipid catabolic process"/>
    <property type="evidence" value="ECO:0007669"/>
    <property type="project" value="InterPro"/>
</dbReference>
<comment type="subcellular location">
    <subcellularLocation>
        <location evidence="1 8">Secreted</location>
    </subcellularLocation>
</comment>
<dbReference type="InterPro" id="IPR036444">
    <property type="entry name" value="PLipase_A2_dom_sf"/>
</dbReference>
<keyword evidence="2 8" id="KW-0964">Secreted</keyword>
<dbReference type="PROSITE" id="PS00118">
    <property type="entry name" value="PA2_HIS"/>
    <property type="match status" value="1"/>
</dbReference>
<evidence type="ECO:0000256" key="4">
    <source>
        <dbReference type="PIRSR" id="PIRSR601211-1"/>
    </source>
</evidence>
<organism evidence="10 11">
    <name type="scientific">Mesorhabditis belari</name>
    <dbReference type="NCBI Taxonomy" id="2138241"/>
    <lineage>
        <taxon>Eukaryota</taxon>
        <taxon>Metazoa</taxon>
        <taxon>Ecdysozoa</taxon>
        <taxon>Nematoda</taxon>
        <taxon>Chromadorea</taxon>
        <taxon>Rhabditida</taxon>
        <taxon>Rhabditina</taxon>
        <taxon>Rhabditomorpha</taxon>
        <taxon>Rhabditoidea</taxon>
        <taxon>Rhabditidae</taxon>
        <taxon>Mesorhabditinae</taxon>
        <taxon>Mesorhabditis</taxon>
    </lineage>
</organism>
<comment type="catalytic activity">
    <reaction evidence="8">
        <text>a 1,2-diacyl-sn-glycero-3-phosphocholine + H2O = a 1-acyl-sn-glycero-3-phosphocholine + a fatty acid + H(+)</text>
        <dbReference type="Rhea" id="RHEA:15801"/>
        <dbReference type="ChEBI" id="CHEBI:15377"/>
        <dbReference type="ChEBI" id="CHEBI:15378"/>
        <dbReference type="ChEBI" id="CHEBI:28868"/>
        <dbReference type="ChEBI" id="CHEBI:57643"/>
        <dbReference type="ChEBI" id="CHEBI:58168"/>
        <dbReference type="EC" id="3.1.1.4"/>
    </reaction>
</comment>
<protein>
    <recommendedName>
        <fullName evidence="8">Phospholipase A2</fullName>
        <ecNumber evidence="8">3.1.1.4</ecNumber>
    </recommendedName>
</protein>
<keyword evidence="3 6" id="KW-1015">Disulfide bond</keyword>
<feature type="disulfide bond" evidence="6">
    <location>
        <begin position="75"/>
        <end position="135"/>
    </location>
</feature>
<evidence type="ECO:0000256" key="5">
    <source>
        <dbReference type="PIRSR" id="PIRSR601211-2"/>
    </source>
</evidence>
<keyword evidence="5 8" id="KW-0106">Calcium</keyword>
<feature type="active site" evidence="4">
    <location>
        <position position="129"/>
    </location>
</feature>
<dbReference type="EC" id="3.1.1.4" evidence="8"/>
<evidence type="ECO:0000256" key="6">
    <source>
        <dbReference type="PIRSR" id="PIRSR601211-3"/>
    </source>
</evidence>
<keyword evidence="8" id="KW-0378">Hydrolase</keyword>
<accession>A0AAF3F4S2</accession>